<evidence type="ECO:0000313" key="7">
    <source>
        <dbReference type="Proteomes" id="UP000250140"/>
    </source>
</evidence>
<dbReference type="PANTHER" id="PTHR46494:SF1">
    <property type="entry name" value="CORA FAMILY METAL ION TRANSPORTER (EUROFUNG)"/>
    <property type="match status" value="1"/>
</dbReference>
<dbReference type="Gene3D" id="1.20.58.340">
    <property type="entry name" value="Magnesium transport protein CorA, transmembrane region"/>
    <property type="match status" value="1"/>
</dbReference>
<keyword evidence="4 5" id="KW-0472">Membrane</keyword>
<dbReference type="GO" id="GO:0015087">
    <property type="term" value="F:cobalt ion transmembrane transporter activity"/>
    <property type="evidence" value="ECO:0007669"/>
    <property type="project" value="TreeGrafter"/>
</dbReference>
<comment type="subcellular location">
    <subcellularLocation>
        <location evidence="1">Cell membrane</location>
        <topology evidence="1">Multi-pass membrane protein</topology>
    </subcellularLocation>
</comment>
<keyword evidence="2 5" id="KW-0812">Transmembrane</keyword>
<dbReference type="PANTHER" id="PTHR46494">
    <property type="entry name" value="CORA FAMILY METAL ION TRANSPORTER (EUROFUNG)"/>
    <property type="match status" value="1"/>
</dbReference>
<dbReference type="GO" id="GO:0050897">
    <property type="term" value="F:cobalt ion binding"/>
    <property type="evidence" value="ECO:0007669"/>
    <property type="project" value="TreeGrafter"/>
</dbReference>
<reference evidence="6 7" key="1">
    <citation type="journal article" date="2016" name="Nat. Commun.">
        <title>Ectomycorrhizal ecology is imprinted in the genome of the dominant symbiotic fungus Cenococcum geophilum.</title>
        <authorList>
            <consortium name="DOE Joint Genome Institute"/>
            <person name="Peter M."/>
            <person name="Kohler A."/>
            <person name="Ohm R.A."/>
            <person name="Kuo A."/>
            <person name="Krutzmann J."/>
            <person name="Morin E."/>
            <person name="Arend M."/>
            <person name="Barry K.W."/>
            <person name="Binder M."/>
            <person name="Choi C."/>
            <person name="Clum A."/>
            <person name="Copeland A."/>
            <person name="Grisel N."/>
            <person name="Haridas S."/>
            <person name="Kipfer T."/>
            <person name="LaButti K."/>
            <person name="Lindquist E."/>
            <person name="Lipzen A."/>
            <person name="Maire R."/>
            <person name="Meier B."/>
            <person name="Mihaltcheva S."/>
            <person name="Molinier V."/>
            <person name="Murat C."/>
            <person name="Poggeler S."/>
            <person name="Quandt C.A."/>
            <person name="Sperisen C."/>
            <person name="Tritt A."/>
            <person name="Tisserant E."/>
            <person name="Crous P.W."/>
            <person name="Henrissat B."/>
            <person name="Nehls U."/>
            <person name="Egli S."/>
            <person name="Spatafora J.W."/>
            <person name="Grigoriev I.V."/>
            <person name="Martin F.M."/>
        </authorList>
    </citation>
    <scope>NUCLEOTIDE SEQUENCE [LARGE SCALE GENOMIC DNA]</scope>
    <source>
        <strain evidence="6 7">CBS 207.34</strain>
    </source>
</reference>
<dbReference type="GO" id="GO:0005886">
    <property type="term" value="C:plasma membrane"/>
    <property type="evidence" value="ECO:0007669"/>
    <property type="project" value="UniProtKB-SubCell"/>
</dbReference>
<dbReference type="AlphaFoldDB" id="A0A8E2ENL7"/>
<evidence type="ECO:0000256" key="4">
    <source>
        <dbReference type="ARBA" id="ARBA00023136"/>
    </source>
</evidence>
<dbReference type="Proteomes" id="UP000250140">
    <property type="component" value="Unassembled WGS sequence"/>
</dbReference>
<evidence type="ECO:0000256" key="2">
    <source>
        <dbReference type="ARBA" id="ARBA00022692"/>
    </source>
</evidence>
<evidence type="ECO:0000256" key="1">
    <source>
        <dbReference type="ARBA" id="ARBA00004651"/>
    </source>
</evidence>
<organism evidence="6 7">
    <name type="scientific">Glonium stellatum</name>
    <dbReference type="NCBI Taxonomy" id="574774"/>
    <lineage>
        <taxon>Eukaryota</taxon>
        <taxon>Fungi</taxon>
        <taxon>Dikarya</taxon>
        <taxon>Ascomycota</taxon>
        <taxon>Pezizomycotina</taxon>
        <taxon>Dothideomycetes</taxon>
        <taxon>Pleosporomycetidae</taxon>
        <taxon>Gloniales</taxon>
        <taxon>Gloniaceae</taxon>
        <taxon>Glonium</taxon>
    </lineage>
</organism>
<keyword evidence="3 5" id="KW-1133">Transmembrane helix</keyword>
<dbReference type="GO" id="GO:0000287">
    <property type="term" value="F:magnesium ion binding"/>
    <property type="evidence" value="ECO:0007669"/>
    <property type="project" value="TreeGrafter"/>
</dbReference>
<dbReference type="InterPro" id="IPR045863">
    <property type="entry name" value="CorA_TM1_TM2"/>
</dbReference>
<feature type="transmembrane region" description="Helical" evidence="5">
    <location>
        <begin position="554"/>
        <end position="574"/>
    </location>
</feature>
<dbReference type="InterPro" id="IPR002523">
    <property type="entry name" value="MgTranspt_CorA/ZnTranspt_ZntB"/>
</dbReference>
<dbReference type="GO" id="GO:0015095">
    <property type="term" value="F:magnesium ion transmembrane transporter activity"/>
    <property type="evidence" value="ECO:0007669"/>
    <property type="project" value="TreeGrafter"/>
</dbReference>
<name>A0A8E2ENL7_9PEZI</name>
<dbReference type="EMBL" id="KV751013">
    <property type="protein sequence ID" value="OCL02047.1"/>
    <property type="molecule type" value="Genomic_DNA"/>
</dbReference>
<evidence type="ECO:0000256" key="5">
    <source>
        <dbReference type="SAM" id="Phobius"/>
    </source>
</evidence>
<dbReference type="SUPFAM" id="SSF144083">
    <property type="entry name" value="Magnesium transport protein CorA, transmembrane region"/>
    <property type="match status" value="1"/>
</dbReference>
<feature type="transmembrane region" description="Helical" evidence="5">
    <location>
        <begin position="594"/>
        <end position="615"/>
    </location>
</feature>
<dbReference type="OrthoDB" id="3946414at2759"/>
<evidence type="ECO:0000313" key="6">
    <source>
        <dbReference type="EMBL" id="OCL02047.1"/>
    </source>
</evidence>
<protein>
    <submittedName>
        <fullName evidence="6">Uncharacterized protein</fullName>
    </submittedName>
</protein>
<sequence length="639" mass="74868">MDIQPEAFFQVDLQDTLPASEVKRRQSVKERLESQFKLWQTEEQYTWLHAPRADTISFLGLDWSSILPSIKDYFTTRVVAFELFSELQLCTIRAAIVNSYQSQFRDPPDTWLYRQYRQYAIRIQDLGDQTVQYNIPLIDIAVKPTQNMKQPNLFDNCSPDSVANLLPRPTTTFRLILFPQTRYSFIEDEIFHALYPLPEEQVKSMSHNLLRLQGGDGFYNALPTPFTDFFVQKMYNRRDSCDFRYLAAMYPIIDFELVVDYEKRKRMEKFIALMQQQNCKSFPAITQWRYSRKFDFAEESQLRAEPFQGDIYPERIQSARALFEYACGDNDTLKIDLQQTSLLEGAKLKVPQEKHLLVIDPLWLLVFPKSNTICAFRNETGNDPFKGIWGERLDSQDWGQVLIQIVNKADKCMGSYEPTYRKRLSKLQYEIHLGNNHELVKNLSDFVAEMNILLEPLQIQIDILQQWQQWQQSDWPAKSQWTDSLFDDAIKVRQVHLESLKRLRDRARESQQLIFQVSNTETAFLQSKLAVRMEKETKVQVELAMKNDYQNKSILIFTIITVIFLPLSFFTSYFGMNTRDIRQMNATQRLYWTVAAPVSMVVIIIALLFAFRAYVKERFLVGLRSKNAASSASMGTFFG</sequence>
<keyword evidence="7" id="KW-1185">Reference proteome</keyword>
<evidence type="ECO:0000256" key="3">
    <source>
        <dbReference type="ARBA" id="ARBA00022989"/>
    </source>
</evidence>
<accession>A0A8E2ENL7</accession>
<gene>
    <name evidence="6" type="ORF">AOQ84DRAFT_383087</name>
</gene>
<proteinExistence type="predicted"/>
<dbReference type="Pfam" id="PF01544">
    <property type="entry name" value="CorA"/>
    <property type="match status" value="1"/>
</dbReference>